<comment type="caution">
    <text evidence="1">The sequence shown here is derived from an EMBL/GenBank/DDBJ whole genome shotgun (WGS) entry which is preliminary data.</text>
</comment>
<reference evidence="1 2" key="1">
    <citation type="journal article" date="2023" name="PLoS ONE">
        <title>Cytospora paraplurivora sp. nov. isolated from orchards with fruit tree decline syndrome in Ontario, Canada.</title>
        <authorList>
            <person name="Ilyukhin E."/>
            <person name="Nguyen H.D.T."/>
            <person name="Castle A.J."/>
            <person name="Ellouze W."/>
        </authorList>
    </citation>
    <scope>NUCLEOTIDE SEQUENCE [LARGE SCALE GENOMIC DNA]</scope>
    <source>
        <strain evidence="1 2">FDS-564</strain>
    </source>
</reference>
<proteinExistence type="predicted"/>
<keyword evidence="2" id="KW-1185">Reference proteome</keyword>
<dbReference type="EMBL" id="JAJSPL020000005">
    <property type="protein sequence ID" value="KAK7746818.1"/>
    <property type="molecule type" value="Genomic_DNA"/>
</dbReference>
<sequence>MSHVLWENDEGVDLPLNTAGEQLDMYDEKVGIATDEYDDDYVASHVDLGTKPDYHLLGLPVPSRLELGPPRLTRCAMAPVPIAHLGDYRWARDNVPDTLRAHGLGDTEGFETDKTATPGH</sequence>
<dbReference type="Proteomes" id="UP001320245">
    <property type="component" value="Unassembled WGS sequence"/>
</dbReference>
<gene>
    <name evidence="1" type="ORF">SLS53_002006</name>
</gene>
<organism evidence="1 2">
    <name type="scientific">Cytospora paraplurivora</name>
    <dbReference type="NCBI Taxonomy" id="2898453"/>
    <lineage>
        <taxon>Eukaryota</taxon>
        <taxon>Fungi</taxon>
        <taxon>Dikarya</taxon>
        <taxon>Ascomycota</taxon>
        <taxon>Pezizomycotina</taxon>
        <taxon>Sordariomycetes</taxon>
        <taxon>Sordariomycetidae</taxon>
        <taxon>Diaporthales</taxon>
        <taxon>Cytosporaceae</taxon>
        <taxon>Cytospora</taxon>
    </lineage>
</organism>
<protein>
    <submittedName>
        <fullName evidence="1">Uncharacterized protein</fullName>
    </submittedName>
</protein>
<accession>A0AAN9UFU8</accession>
<name>A0AAN9UFU8_9PEZI</name>
<evidence type="ECO:0000313" key="1">
    <source>
        <dbReference type="EMBL" id="KAK7746818.1"/>
    </source>
</evidence>
<evidence type="ECO:0000313" key="2">
    <source>
        <dbReference type="Proteomes" id="UP001320245"/>
    </source>
</evidence>
<dbReference type="AlphaFoldDB" id="A0AAN9UFU8"/>